<name>E6UGS3_RUMA7</name>
<evidence type="ECO:0000313" key="2">
    <source>
        <dbReference type="Proteomes" id="UP000006919"/>
    </source>
</evidence>
<dbReference type="RefSeq" id="WP_013499840.1">
    <property type="nucleotide sequence ID" value="NC_014833.1"/>
</dbReference>
<organism evidence="1 2">
    <name type="scientific">Ruminococcus albus (strain ATCC 27210 / DSM 20455 / JCM 14654 / NCDO 2250 / 7)</name>
    <dbReference type="NCBI Taxonomy" id="697329"/>
    <lineage>
        <taxon>Bacteria</taxon>
        <taxon>Bacillati</taxon>
        <taxon>Bacillota</taxon>
        <taxon>Clostridia</taxon>
        <taxon>Eubacteriales</taxon>
        <taxon>Oscillospiraceae</taxon>
        <taxon>Ruminococcus</taxon>
    </lineage>
</organism>
<proteinExistence type="predicted"/>
<gene>
    <name evidence="1" type="ordered locus">Rumal_3272</name>
</gene>
<dbReference type="STRING" id="697329.Rumal_3272"/>
<dbReference type="Proteomes" id="UP000006919">
    <property type="component" value="Chromosome"/>
</dbReference>
<dbReference type="AlphaFoldDB" id="E6UGS3"/>
<dbReference type="HOGENOM" id="CLU_1427050_0_0_9"/>
<dbReference type="KEGG" id="ral:Rumal_3272"/>
<protein>
    <submittedName>
        <fullName evidence="1">Uncharacterized protein</fullName>
    </submittedName>
</protein>
<accession>E6UGS3</accession>
<sequence length="190" mass="21883">MRISDLHFSDETELSYSAITPYLFKKENENGAAEYNELVKALIKNAADTDDFVASYLDEATAVKHNYYKSECYQIMLKIYDNNKAKEYCRKMLGRKSRTTISDAESLKIGNENSVMYIPSLGTSTYTRYAILEKNEFYADNIMTHMLSFEGTKFNIYLQDKGEENKIDKVLDNGKYSVYSFDGIMALVKE</sequence>
<evidence type="ECO:0000313" key="1">
    <source>
        <dbReference type="EMBL" id="ADU23735.1"/>
    </source>
</evidence>
<dbReference type="EMBL" id="CP002403">
    <property type="protein sequence ID" value="ADU23735.1"/>
    <property type="molecule type" value="Genomic_DNA"/>
</dbReference>
<reference evidence="1 2" key="1">
    <citation type="journal article" date="2011" name="J. Bacteriol.">
        <title>Complete genome of the cellulolytic ruminal bacterium Ruminococcus albus 7.</title>
        <authorList>
            <person name="Suen G."/>
            <person name="Stevenson D.M."/>
            <person name="Bruce D.C."/>
            <person name="Chertkov O."/>
            <person name="Copeland A."/>
            <person name="Cheng J.F."/>
            <person name="Detter C."/>
            <person name="Detter J.C."/>
            <person name="Goodwin L.A."/>
            <person name="Han C.S."/>
            <person name="Hauser L.J."/>
            <person name="Ivanova N.N."/>
            <person name="Kyrpides N.C."/>
            <person name="Land M.L."/>
            <person name="Lapidus A."/>
            <person name="Lucas S."/>
            <person name="Ovchinnikova G."/>
            <person name="Pitluck S."/>
            <person name="Tapia R."/>
            <person name="Woyke T."/>
            <person name="Boyum J."/>
            <person name="Mead D."/>
            <person name="Weimer P.J."/>
        </authorList>
    </citation>
    <scope>NUCLEOTIDE SEQUENCE [LARGE SCALE GENOMIC DNA]</scope>
    <source>
        <strain evidence="2">ATCC 27210 / DSM 20455 / JCM 14654 / NCDO 2250 / 7</strain>
    </source>
</reference>
<dbReference type="OrthoDB" id="1820929at2"/>